<organism evidence="3 4">
    <name type="scientific">Botryotinia convoluta</name>
    <dbReference type="NCBI Taxonomy" id="54673"/>
    <lineage>
        <taxon>Eukaryota</taxon>
        <taxon>Fungi</taxon>
        <taxon>Dikarya</taxon>
        <taxon>Ascomycota</taxon>
        <taxon>Pezizomycotina</taxon>
        <taxon>Leotiomycetes</taxon>
        <taxon>Helotiales</taxon>
        <taxon>Sclerotiniaceae</taxon>
        <taxon>Botryotinia</taxon>
    </lineage>
</organism>
<dbReference type="Proteomes" id="UP000297527">
    <property type="component" value="Unassembled WGS sequence"/>
</dbReference>
<name>A0A4Z1I5T2_9HELO</name>
<dbReference type="OrthoDB" id="194358at2759"/>
<feature type="domain" description="NWD NACHT-NTPase N-terminal" evidence="2">
    <location>
        <begin position="94"/>
        <end position="218"/>
    </location>
</feature>
<dbReference type="Pfam" id="PF17100">
    <property type="entry name" value="NACHT_N"/>
    <property type="match status" value="1"/>
</dbReference>
<evidence type="ECO:0000259" key="2">
    <source>
        <dbReference type="Pfam" id="PF17100"/>
    </source>
</evidence>
<dbReference type="InterPro" id="IPR031359">
    <property type="entry name" value="NACHT_N"/>
</dbReference>
<dbReference type="EMBL" id="PQXN01000101">
    <property type="protein sequence ID" value="TGO54842.1"/>
    <property type="molecule type" value="Genomic_DNA"/>
</dbReference>
<feature type="region of interest" description="Disordered" evidence="1">
    <location>
        <begin position="25"/>
        <end position="46"/>
    </location>
</feature>
<gene>
    <name evidence="3" type="ORF">BCON_0101g00140</name>
</gene>
<evidence type="ECO:0000313" key="3">
    <source>
        <dbReference type="EMBL" id="TGO54842.1"/>
    </source>
</evidence>
<accession>A0A4Z1I5T2</accession>
<keyword evidence="4" id="KW-1185">Reference proteome</keyword>
<dbReference type="AlphaFoldDB" id="A0A4Z1I5T2"/>
<comment type="caution">
    <text evidence="3">The sequence shown here is derived from an EMBL/GenBank/DDBJ whole genome shotgun (WGS) entry which is preliminary data.</text>
</comment>
<sequence>MPIGKRFKRGFRSIKANLKNRSDLLQEPVQAESSTDTTSSVAVSVRKSSESVIQNDKKAAGEQIQEPIHDHSACLIAGFLKTTVKDLQLSNENDLWFQASKKFKADDPKLYQQYSLIIRREADKSDEHHPNESAKSLLNAAKLLKVYQTSLETLNTPGGRADKVLEKTVEIVELAKDFVGSVVSAEPHRAVAWAGVCLLLPLLLNPSQQDEACRKGLEELPFLIHKSELLKVSSQTYQAVIDIGIESKQRERTKEEMECLQAFRSAILYEEQKDRNP</sequence>
<reference evidence="3 4" key="1">
    <citation type="submission" date="2017-12" db="EMBL/GenBank/DDBJ databases">
        <title>Comparative genomics of Botrytis spp.</title>
        <authorList>
            <person name="Valero-Jimenez C.A."/>
            <person name="Tapia P."/>
            <person name="Veloso J."/>
            <person name="Silva-Moreno E."/>
            <person name="Staats M."/>
            <person name="Valdes J.H."/>
            <person name="Van Kan J.A.L."/>
        </authorList>
    </citation>
    <scope>NUCLEOTIDE SEQUENCE [LARGE SCALE GENOMIC DNA]</scope>
    <source>
        <strain evidence="3 4">MUCL11595</strain>
    </source>
</reference>
<feature type="compositionally biased region" description="Low complexity" evidence="1">
    <location>
        <begin position="33"/>
        <end position="45"/>
    </location>
</feature>
<proteinExistence type="predicted"/>
<evidence type="ECO:0000313" key="4">
    <source>
        <dbReference type="Proteomes" id="UP000297527"/>
    </source>
</evidence>
<protein>
    <recommendedName>
        <fullName evidence="2">NWD NACHT-NTPase N-terminal domain-containing protein</fullName>
    </recommendedName>
</protein>
<evidence type="ECO:0000256" key="1">
    <source>
        <dbReference type="SAM" id="MobiDB-lite"/>
    </source>
</evidence>